<dbReference type="FunCoup" id="G1Q7C9">
    <property type="interactions" value="112"/>
</dbReference>
<dbReference type="AlphaFoldDB" id="G1Q7C9"/>
<dbReference type="GO" id="GO:0007339">
    <property type="term" value="P:binding of sperm to zona pellucida"/>
    <property type="evidence" value="ECO:0007669"/>
    <property type="project" value="TreeGrafter"/>
</dbReference>
<dbReference type="GO" id="GO:0044853">
    <property type="term" value="C:plasma membrane raft"/>
    <property type="evidence" value="ECO:0007669"/>
    <property type="project" value="TreeGrafter"/>
</dbReference>
<sequence length="244" mass="26482">MGARHAQGLLLLFLLRASSTRTLAQHLYCHKGISMSLEEDPRAFNWTTERVETCDNGALCQESLMMVKSGAKMALLATKGCNPEGIPAITLVQHSPPPGIMVVSYSSYCEHSFCNNRKNIPEIWNPEISEQAPNMSTTFHCPTCLALGACSSAPSLPCPIDTTRCYQGKLQVAGGDVDSTLEVKGCTSLPRCGLMSGIFTIGPMWVKEMCPYQSLIQSRKVGNGATTWLPISIGRFGLLLLLLL</sequence>
<evidence type="ECO:0000256" key="6">
    <source>
        <dbReference type="SAM" id="SignalP"/>
    </source>
</evidence>
<keyword evidence="5" id="KW-0325">Glycoprotein</keyword>
<dbReference type="Pfam" id="PF00021">
    <property type="entry name" value="UPAR_LY6"/>
    <property type="match status" value="2"/>
</dbReference>
<dbReference type="CDD" id="cd23622">
    <property type="entry name" value="TFP_LU_ECD_TEX101_rpt1"/>
    <property type="match status" value="1"/>
</dbReference>
<evidence type="ECO:0000256" key="1">
    <source>
        <dbReference type="ARBA" id="ARBA00004236"/>
    </source>
</evidence>
<evidence type="ECO:0000256" key="4">
    <source>
        <dbReference type="ARBA" id="ARBA00023136"/>
    </source>
</evidence>
<feature type="domain" description="UPAR/Ly6" evidence="7">
    <location>
        <begin position="48"/>
        <end position="116"/>
    </location>
</feature>
<protein>
    <submittedName>
        <fullName evidence="8">Testis expressed 101</fullName>
    </submittedName>
</protein>
<evidence type="ECO:0000256" key="3">
    <source>
        <dbReference type="ARBA" id="ARBA00022729"/>
    </source>
</evidence>
<keyword evidence="9" id="KW-1185">Reference proteome</keyword>
<dbReference type="InterPro" id="IPR016054">
    <property type="entry name" value="LY6_UPA_recep-like"/>
</dbReference>
<proteinExistence type="predicted"/>
<dbReference type="GO" id="GO:1901317">
    <property type="term" value="P:regulation of flagellated sperm motility"/>
    <property type="evidence" value="ECO:0007669"/>
    <property type="project" value="TreeGrafter"/>
</dbReference>
<keyword evidence="3 6" id="KW-0732">Signal</keyword>
<evidence type="ECO:0000256" key="2">
    <source>
        <dbReference type="ARBA" id="ARBA00022475"/>
    </source>
</evidence>
<dbReference type="OMA" id="QETVLMI"/>
<dbReference type="PANTHER" id="PTHR16529">
    <property type="entry name" value="CD177 ANTIGEN"/>
    <property type="match status" value="1"/>
</dbReference>
<accession>G1Q7C9</accession>
<feature type="chain" id="PRO_5003419663" evidence="6">
    <location>
        <begin position="25"/>
        <end position="244"/>
    </location>
</feature>
<dbReference type="CDD" id="cd23634">
    <property type="entry name" value="TFP_LU_ECD_TEX101_rpt2"/>
    <property type="match status" value="1"/>
</dbReference>
<dbReference type="Proteomes" id="UP000001074">
    <property type="component" value="Unassembled WGS sequence"/>
</dbReference>
<reference evidence="8 9" key="1">
    <citation type="journal article" date="2011" name="Nature">
        <title>A high-resolution map of human evolutionary constraint using 29 mammals.</title>
        <authorList>
            <person name="Lindblad-Toh K."/>
            <person name="Garber M."/>
            <person name="Zuk O."/>
            <person name="Lin M.F."/>
            <person name="Parker B.J."/>
            <person name="Washietl S."/>
            <person name="Kheradpour P."/>
            <person name="Ernst J."/>
            <person name="Jordan G."/>
            <person name="Mauceli E."/>
            <person name="Ward L.D."/>
            <person name="Lowe C.B."/>
            <person name="Holloway A.K."/>
            <person name="Clamp M."/>
            <person name="Gnerre S."/>
            <person name="Alfoldi J."/>
            <person name="Beal K."/>
            <person name="Chang J."/>
            <person name="Clawson H."/>
            <person name="Cuff J."/>
            <person name="Di Palma F."/>
            <person name="Fitzgerald S."/>
            <person name="Flicek P."/>
            <person name="Guttman M."/>
            <person name="Hubisz M.J."/>
            <person name="Jaffe D.B."/>
            <person name="Jungreis I."/>
            <person name="Kent W.J."/>
            <person name="Kostka D."/>
            <person name="Lara M."/>
            <person name="Martins A.L."/>
            <person name="Massingham T."/>
            <person name="Moltke I."/>
            <person name="Raney B.J."/>
            <person name="Rasmussen M.D."/>
            <person name="Robinson J."/>
            <person name="Stark A."/>
            <person name="Vilella A.J."/>
            <person name="Wen J."/>
            <person name="Xie X."/>
            <person name="Zody M.C."/>
            <person name="Baldwin J."/>
            <person name="Bloom T."/>
            <person name="Chin C.W."/>
            <person name="Heiman D."/>
            <person name="Nicol R."/>
            <person name="Nusbaum C."/>
            <person name="Young S."/>
            <person name="Wilkinson J."/>
            <person name="Worley K.C."/>
            <person name="Kovar C.L."/>
            <person name="Muzny D.M."/>
            <person name="Gibbs R.A."/>
            <person name="Cree A."/>
            <person name="Dihn H.H."/>
            <person name="Fowler G."/>
            <person name="Jhangiani S."/>
            <person name="Joshi V."/>
            <person name="Lee S."/>
            <person name="Lewis L.R."/>
            <person name="Nazareth L.V."/>
            <person name="Okwuonu G."/>
            <person name="Santibanez J."/>
            <person name="Warren W.C."/>
            <person name="Mardis E.R."/>
            <person name="Weinstock G.M."/>
            <person name="Wilson R.K."/>
            <person name="Delehaunty K."/>
            <person name="Dooling D."/>
            <person name="Fronik C."/>
            <person name="Fulton L."/>
            <person name="Fulton B."/>
            <person name="Graves T."/>
            <person name="Minx P."/>
            <person name="Sodergren E."/>
            <person name="Birney E."/>
            <person name="Margulies E.H."/>
            <person name="Herrero J."/>
            <person name="Green E.D."/>
            <person name="Haussler D."/>
            <person name="Siepel A."/>
            <person name="Goldman N."/>
            <person name="Pollard K.S."/>
            <person name="Pedersen J.S."/>
            <person name="Lander E.S."/>
            <person name="Kellis M."/>
        </authorList>
    </citation>
    <scope>NUCLEOTIDE SEQUENCE [LARGE SCALE GENOMIC DNA]</scope>
</reference>
<keyword evidence="2" id="KW-1003">Cell membrane</keyword>
<feature type="signal peptide" evidence="6">
    <location>
        <begin position="1"/>
        <end position="24"/>
    </location>
</feature>
<evidence type="ECO:0000259" key="7">
    <source>
        <dbReference type="Pfam" id="PF00021"/>
    </source>
</evidence>
<dbReference type="Ensembl" id="ENSMLUT00000027292.1">
    <property type="protein sequence ID" value="ENSMLUP00000019612.1"/>
    <property type="gene ID" value="ENSMLUG00000023010.1"/>
</dbReference>
<evidence type="ECO:0000313" key="9">
    <source>
        <dbReference type="Proteomes" id="UP000001074"/>
    </source>
</evidence>
<dbReference type="InParanoid" id="G1Q7C9"/>
<dbReference type="EMBL" id="AAPE02044458">
    <property type="status" value="NOT_ANNOTATED_CDS"/>
    <property type="molecule type" value="Genomic_DNA"/>
</dbReference>
<dbReference type="HOGENOM" id="CLU_077973_0_0_1"/>
<keyword evidence="4" id="KW-0472">Membrane</keyword>
<evidence type="ECO:0000313" key="8">
    <source>
        <dbReference type="Ensembl" id="ENSMLUP00000019612.1"/>
    </source>
</evidence>
<reference evidence="8" key="2">
    <citation type="submission" date="2025-08" db="UniProtKB">
        <authorList>
            <consortium name="Ensembl"/>
        </authorList>
    </citation>
    <scope>IDENTIFICATION</scope>
</reference>
<dbReference type="GeneTree" id="ENSGT00530000063351"/>
<comment type="subcellular location">
    <subcellularLocation>
        <location evidence="1">Cell membrane</location>
    </subcellularLocation>
</comment>
<gene>
    <name evidence="8" type="primary">TEX101</name>
</gene>
<dbReference type="PANTHER" id="PTHR16529:SF3">
    <property type="entry name" value="TESTIS-EXPRESSED PROTEIN 101"/>
    <property type="match status" value="1"/>
</dbReference>
<feature type="domain" description="UPAR/Ly6" evidence="7">
    <location>
        <begin position="138"/>
        <end position="215"/>
    </location>
</feature>
<dbReference type="eggNOG" id="ENOG502T90B">
    <property type="taxonomic scope" value="Eukaryota"/>
</dbReference>
<name>G1Q7C9_MYOLU</name>
<organism evidence="8 9">
    <name type="scientific">Myotis lucifugus</name>
    <name type="common">Little brown bat</name>
    <dbReference type="NCBI Taxonomy" id="59463"/>
    <lineage>
        <taxon>Eukaryota</taxon>
        <taxon>Metazoa</taxon>
        <taxon>Chordata</taxon>
        <taxon>Craniata</taxon>
        <taxon>Vertebrata</taxon>
        <taxon>Euteleostomi</taxon>
        <taxon>Mammalia</taxon>
        <taxon>Eutheria</taxon>
        <taxon>Laurasiatheria</taxon>
        <taxon>Chiroptera</taxon>
        <taxon>Yangochiroptera</taxon>
        <taxon>Vespertilionidae</taxon>
        <taxon>Myotis</taxon>
    </lineage>
</organism>
<dbReference type="InterPro" id="IPR051899">
    <property type="entry name" value="Fert-Immune_med_protein"/>
</dbReference>
<dbReference type="STRING" id="59463.ENSMLUP00000019612"/>
<reference evidence="8" key="3">
    <citation type="submission" date="2025-09" db="UniProtKB">
        <authorList>
            <consortium name="Ensembl"/>
        </authorList>
    </citation>
    <scope>IDENTIFICATION</scope>
</reference>
<evidence type="ECO:0000256" key="5">
    <source>
        <dbReference type="ARBA" id="ARBA00023180"/>
    </source>
</evidence>